<dbReference type="GO" id="GO:0005634">
    <property type="term" value="C:nucleus"/>
    <property type="evidence" value="ECO:0007669"/>
    <property type="project" value="UniProtKB-SubCell"/>
</dbReference>
<keyword evidence="4" id="KW-0862">Zinc</keyword>
<keyword evidence="7" id="KW-0539">Nucleus</keyword>
<evidence type="ECO:0000256" key="4">
    <source>
        <dbReference type="ARBA" id="ARBA00022833"/>
    </source>
</evidence>
<evidence type="ECO:0000256" key="6">
    <source>
        <dbReference type="ARBA" id="ARBA00023163"/>
    </source>
</evidence>
<reference evidence="9 10" key="1">
    <citation type="submission" date="2019-04" db="EMBL/GenBank/DDBJ databases">
        <title>Annotation for the trematode Fasciola gigantica.</title>
        <authorList>
            <person name="Choi Y.-J."/>
        </authorList>
    </citation>
    <scope>NUCLEOTIDE SEQUENCE [LARGE SCALE GENOMIC DNA]</scope>
    <source>
        <strain evidence="9">Uganda_cow_1</strain>
    </source>
</reference>
<name>A0A504YU39_FASGI</name>
<keyword evidence="10" id="KW-1185">Reference proteome</keyword>
<dbReference type="STRING" id="46835.A0A504YU39"/>
<feature type="region of interest" description="Disordered" evidence="8">
    <location>
        <begin position="244"/>
        <end position="269"/>
    </location>
</feature>
<dbReference type="Proteomes" id="UP000316759">
    <property type="component" value="Unassembled WGS sequence"/>
</dbReference>
<dbReference type="EMBL" id="SUNJ01005285">
    <property type="protein sequence ID" value="TPP63746.1"/>
    <property type="molecule type" value="Genomic_DNA"/>
</dbReference>
<comment type="caution">
    <text evidence="9">The sequence shown here is derived from an EMBL/GenBank/DDBJ whole genome shotgun (WGS) entry which is preliminary data.</text>
</comment>
<evidence type="ECO:0000256" key="8">
    <source>
        <dbReference type="SAM" id="MobiDB-lite"/>
    </source>
</evidence>
<evidence type="ECO:0000313" key="9">
    <source>
        <dbReference type="EMBL" id="TPP63746.1"/>
    </source>
</evidence>
<feature type="compositionally biased region" description="Polar residues" evidence="8">
    <location>
        <begin position="22"/>
        <end position="40"/>
    </location>
</feature>
<dbReference type="PROSITE" id="PS51802">
    <property type="entry name" value="ZF_CCHHC"/>
    <property type="match status" value="1"/>
</dbReference>
<dbReference type="GO" id="GO:0006355">
    <property type="term" value="P:regulation of DNA-templated transcription"/>
    <property type="evidence" value="ECO:0007669"/>
    <property type="project" value="InterPro"/>
</dbReference>
<evidence type="ECO:0000256" key="7">
    <source>
        <dbReference type="ARBA" id="ARBA00023242"/>
    </source>
</evidence>
<evidence type="ECO:0000313" key="10">
    <source>
        <dbReference type="Proteomes" id="UP000316759"/>
    </source>
</evidence>
<protein>
    <submittedName>
        <fullName evidence="9">Putative myelin transcription factor 1 myt1</fullName>
    </submittedName>
</protein>
<keyword evidence="2" id="KW-0479">Metal-binding</keyword>
<keyword evidence="3" id="KW-0863">Zinc-finger</keyword>
<keyword evidence="5" id="KW-0805">Transcription regulation</keyword>
<dbReference type="Gene3D" id="4.10.320.30">
    <property type="match status" value="1"/>
</dbReference>
<evidence type="ECO:0000256" key="1">
    <source>
        <dbReference type="ARBA" id="ARBA00004123"/>
    </source>
</evidence>
<dbReference type="AlphaFoldDB" id="A0A504YU39"/>
<dbReference type="SUPFAM" id="SSF103637">
    <property type="entry name" value="CCHHC domain"/>
    <property type="match status" value="1"/>
</dbReference>
<dbReference type="GO" id="GO:0008270">
    <property type="term" value="F:zinc ion binding"/>
    <property type="evidence" value="ECO:0007669"/>
    <property type="project" value="UniProtKB-KW"/>
</dbReference>
<dbReference type="InterPro" id="IPR036060">
    <property type="entry name" value="Znf_C2H2C_sf"/>
</dbReference>
<dbReference type="InterPro" id="IPR002515">
    <property type="entry name" value="Znf_C2H2C"/>
</dbReference>
<accession>A0A504YU39</accession>
<evidence type="ECO:0000256" key="2">
    <source>
        <dbReference type="ARBA" id="ARBA00022723"/>
    </source>
</evidence>
<feature type="region of interest" description="Disordered" evidence="8">
    <location>
        <begin position="1"/>
        <end position="46"/>
    </location>
</feature>
<gene>
    <name evidence="9" type="ORF">FGIG_01788</name>
</gene>
<proteinExistence type="predicted"/>
<keyword evidence="6" id="KW-0804">Transcription</keyword>
<feature type="region of interest" description="Disordered" evidence="8">
    <location>
        <begin position="156"/>
        <end position="178"/>
    </location>
</feature>
<feature type="region of interest" description="Disordered" evidence="8">
    <location>
        <begin position="191"/>
        <end position="214"/>
    </location>
</feature>
<sequence>MGRTETIVGGLHKNRYPEHNGQLHSTNAGPNSSNHSVYSEHSTENEHTAGNSFIFNESSGENQREKARFTSGGVGVKKGRSAEGRCPIRGCDGTGHATGLYSYHRSKEHPRIGIDKKKSSFEIGHLCPELTTTPMQERSTNSYPVSSKILFTPPHCSLSVPSNSRRDRELPPIGDAITASTPLRSSYLNTIASHPSQTQQKSTSKRSVDKSPIERSNVLFDTSVRDLQDSIHIQTNRFVRGEFDDTGSESCSNSAQRQTQSNGITNAYGSNDLIVSREAASDTTESGLMDNRSQPYLISSTRVPSNFDATRRKCTFSVAHLTEM</sequence>
<organism evidence="9 10">
    <name type="scientific">Fasciola gigantica</name>
    <name type="common">Giant liver fluke</name>
    <dbReference type="NCBI Taxonomy" id="46835"/>
    <lineage>
        <taxon>Eukaryota</taxon>
        <taxon>Metazoa</taxon>
        <taxon>Spiralia</taxon>
        <taxon>Lophotrochozoa</taxon>
        <taxon>Platyhelminthes</taxon>
        <taxon>Trematoda</taxon>
        <taxon>Digenea</taxon>
        <taxon>Plagiorchiida</taxon>
        <taxon>Echinostomata</taxon>
        <taxon>Echinostomatoidea</taxon>
        <taxon>Fasciolidae</taxon>
        <taxon>Fasciola</taxon>
    </lineage>
</organism>
<evidence type="ECO:0000256" key="5">
    <source>
        <dbReference type="ARBA" id="ARBA00023015"/>
    </source>
</evidence>
<feature type="compositionally biased region" description="Polar residues" evidence="8">
    <location>
        <begin position="248"/>
        <end position="269"/>
    </location>
</feature>
<evidence type="ECO:0000256" key="3">
    <source>
        <dbReference type="ARBA" id="ARBA00022771"/>
    </source>
</evidence>
<dbReference type="OrthoDB" id="10069059at2759"/>
<comment type="subcellular location">
    <subcellularLocation>
        <location evidence="1">Nucleus</location>
    </subcellularLocation>
</comment>